<feature type="domain" description="HAMP" evidence="10">
    <location>
        <begin position="324"/>
        <end position="377"/>
    </location>
</feature>
<dbReference type="PROSITE" id="PS50885">
    <property type="entry name" value="HAMP"/>
    <property type="match status" value="1"/>
</dbReference>
<evidence type="ECO:0000259" key="10">
    <source>
        <dbReference type="PROSITE" id="PS50885"/>
    </source>
</evidence>
<keyword evidence="6 11" id="KW-0418">Kinase</keyword>
<accession>A0ABW0LT95</accession>
<evidence type="ECO:0000256" key="8">
    <source>
        <dbReference type="ARBA" id="ARBA00023136"/>
    </source>
</evidence>
<feature type="transmembrane region" description="Helical" evidence="9">
    <location>
        <begin position="12"/>
        <end position="34"/>
    </location>
</feature>
<reference evidence="12" key="1">
    <citation type="journal article" date="2019" name="Int. J. Syst. Evol. Microbiol.">
        <title>The Global Catalogue of Microorganisms (GCM) 10K type strain sequencing project: providing services to taxonomists for standard genome sequencing and annotation.</title>
        <authorList>
            <consortium name="The Broad Institute Genomics Platform"/>
            <consortium name="The Broad Institute Genome Sequencing Center for Infectious Disease"/>
            <person name="Wu L."/>
            <person name="Ma J."/>
        </authorList>
    </citation>
    <scope>NUCLEOTIDE SEQUENCE [LARGE SCALE GENOMIC DNA]</scope>
    <source>
        <strain evidence="12">CCUG 57113</strain>
    </source>
</reference>
<evidence type="ECO:0000313" key="11">
    <source>
        <dbReference type="EMBL" id="MFC5468506.1"/>
    </source>
</evidence>
<feature type="transmembrane region" description="Helical" evidence="9">
    <location>
        <begin position="304"/>
        <end position="323"/>
    </location>
</feature>
<evidence type="ECO:0000256" key="9">
    <source>
        <dbReference type="SAM" id="Phobius"/>
    </source>
</evidence>
<evidence type="ECO:0000256" key="7">
    <source>
        <dbReference type="ARBA" id="ARBA00022989"/>
    </source>
</evidence>
<dbReference type="InterPro" id="IPR033479">
    <property type="entry name" value="dCache_1"/>
</dbReference>
<dbReference type="InterPro" id="IPR003594">
    <property type="entry name" value="HATPase_dom"/>
</dbReference>
<evidence type="ECO:0000256" key="5">
    <source>
        <dbReference type="ARBA" id="ARBA00022692"/>
    </source>
</evidence>
<dbReference type="PANTHER" id="PTHR34220:SF7">
    <property type="entry name" value="SENSOR HISTIDINE KINASE YPDA"/>
    <property type="match status" value="1"/>
</dbReference>
<dbReference type="CDD" id="cd06225">
    <property type="entry name" value="HAMP"/>
    <property type="match status" value="1"/>
</dbReference>
<dbReference type="SMART" id="SM00304">
    <property type="entry name" value="HAMP"/>
    <property type="match status" value="1"/>
</dbReference>
<dbReference type="InterPro" id="IPR010559">
    <property type="entry name" value="Sig_transdc_His_kin_internal"/>
</dbReference>
<comment type="subcellular location">
    <subcellularLocation>
        <location evidence="1">Cell membrane</location>
        <topology evidence="1">Multi-pass membrane protein</topology>
    </subcellularLocation>
</comment>
<dbReference type="Gene3D" id="6.10.340.10">
    <property type="match status" value="1"/>
</dbReference>
<dbReference type="Gene3D" id="3.30.565.10">
    <property type="entry name" value="Histidine kinase-like ATPase, C-terminal domain"/>
    <property type="match status" value="1"/>
</dbReference>
<keyword evidence="8 9" id="KW-0472">Membrane</keyword>
<evidence type="ECO:0000256" key="4">
    <source>
        <dbReference type="ARBA" id="ARBA00022679"/>
    </source>
</evidence>
<sequence>MKLWQAWNLKTKLVISFSFLFAVSFICSGVFYYYSSVTELKNQSLQLLGSNSAQISRSIELYTEDLEKLSLSVFNDAIIQKAVGQEEPGSVVEQADLSQQVTSHLLNLTVSWPAVQGIYLYPDKQRELIYFWSKRSPPVDYSIEQEPWYPYGDQGIRTPFILWPTMKENTITNFLGEKVFSLVRPINQINTGKRIGYMKIDIHADAFKNLVSFRGNNDSGDSLLYILTDRGQVVYDQRDELTGGKMTDLSGNDVSRLGSSGTIVLQGTQYLYGYYRSDYTRWSALILTPMDAITNKLKVIRNTVMGIEAIVMLLVFAFAWFIATGVTRPLRKMIVTMRHVERGDFTVRAEQTGNRNEIGLLGKVFNQMLDSLQDMIAKIYVAEIREKDARLVALQAQINPHFLFNTLTILKSLGRKGASEDVVAVTESLAHLFRYSLYDWNRTVELREELRLIESYIKIQKYRFQERISFETDIPESLMGCQVLRLTIQPLVENAVVHGLEKRKSGGVVSVRVRASSDTLNIEVADNGAGMDATVKNRLLRRFEDGGMHGSDADGEHMGIALANIQQRLRLVYGSEYGLSFGDVSGEGTAVVLKLPLRLEAKEARHEDHAD</sequence>
<organism evidence="11 12">
    <name type="scientific">Cohnella suwonensis</name>
    <dbReference type="NCBI Taxonomy" id="696072"/>
    <lineage>
        <taxon>Bacteria</taxon>
        <taxon>Bacillati</taxon>
        <taxon>Bacillota</taxon>
        <taxon>Bacilli</taxon>
        <taxon>Bacillales</taxon>
        <taxon>Paenibacillaceae</taxon>
        <taxon>Cohnella</taxon>
    </lineage>
</organism>
<dbReference type="SMART" id="SM00387">
    <property type="entry name" value="HATPase_c"/>
    <property type="match status" value="1"/>
</dbReference>
<dbReference type="EC" id="2.7.13.3" evidence="11"/>
<keyword evidence="3" id="KW-0597">Phosphoprotein</keyword>
<dbReference type="Pfam" id="PF02743">
    <property type="entry name" value="dCache_1"/>
    <property type="match status" value="1"/>
</dbReference>
<evidence type="ECO:0000313" key="12">
    <source>
        <dbReference type="Proteomes" id="UP001596105"/>
    </source>
</evidence>
<keyword evidence="5 9" id="KW-0812">Transmembrane</keyword>
<keyword evidence="4 11" id="KW-0808">Transferase</keyword>
<dbReference type="InterPro" id="IPR003660">
    <property type="entry name" value="HAMP_dom"/>
</dbReference>
<dbReference type="SUPFAM" id="SSF158472">
    <property type="entry name" value="HAMP domain-like"/>
    <property type="match status" value="1"/>
</dbReference>
<evidence type="ECO:0000256" key="1">
    <source>
        <dbReference type="ARBA" id="ARBA00004651"/>
    </source>
</evidence>
<dbReference type="InterPro" id="IPR036890">
    <property type="entry name" value="HATPase_C_sf"/>
</dbReference>
<proteinExistence type="predicted"/>
<dbReference type="Pfam" id="PF00672">
    <property type="entry name" value="HAMP"/>
    <property type="match status" value="1"/>
</dbReference>
<dbReference type="PANTHER" id="PTHR34220">
    <property type="entry name" value="SENSOR HISTIDINE KINASE YPDA"/>
    <property type="match status" value="1"/>
</dbReference>
<evidence type="ECO:0000256" key="2">
    <source>
        <dbReference type="ARBA" id="ARBA00022475"/>
    </source>
</evidence>
<dbReference type="Proteomes" id="UP001596105">
    <property type="component" value="Unassembled WGS sequence"/>
</dbReference>
<dbReference type="EMBL" id="JBHSMH010000015">
    <property type="protein sequence ID" value="MFC5468506.1"/>
    <property type="molecule type" value="Genomic_DNA"/>
</dbReference>
<protein>
    <submittedName>
        <fullName evidence="11">Sensor histidine kinase</fullName>
        <ecNumber evidence="11">2.7.13.3</ecNumber>
    </submittedName>
</protein>
<evidence type="ECO:0000256" key="6">
    <source>
        <dbReference type="ARBA" id="ARBA00022777"/>
    </source>
</evidence>
<gene>
    <name evidence="11" type="ORF">ACFPPD_07220</name>
</gene>
<dbReference type="SUPFAM" id="SSF55874">
    <property type="entry name" value="ATPase domain of HSP90 chaperone/DNA topoisomerase II/histidine kinase"/>
    <property type="match status" value="1"/>
</dbReference>
<keyword evidence="12" id="KW-1185">Reference proteome</keyword>
<dbReference type="RefSeq" id="WP_209750039.1">
    <property type="nucleotide sequence ID" value="NZ_JBHSMH010000015.1"/>
</dbReference>
<dbReference type="GO" id="GO:0004673">
    <property type="term" value="F:protein histidine kinase activity"/>
    <property type="evidence" value="ECO:0007669"/>
    <property type="project" value="UniProtKB-EC"/>
</dbReference>
<dbReference type="Gene3D" id="3.30.450.20">
    <property type="entry name" value="PAS domain"/>
    <property type="match status" value="2"/>
</dbReference>
<dbReference type="Pfam" id="PF02518">
    <property type="entry name" value="HATPase_c"/>
    <property type="match status" value="1"/>
</dbReference>
<keyword evidence="7 9" id="KW-1133">Transmembrane helix</keyword>
<evidence type="ECO:0000256" key="3">
    <source>
        <dbReference type="ARBA" id="ARBA00022553"/>
    </source>
</evidence>
<dbReference type="Pfam" id="PF06580">
    <property type="entry name" value="His_kinase"/>
    <property type="match status" value="1"/>
</dbReference>
<keyword evidence="2" id="KW-1003">Cell membrane</keyword>
<dbReference type="InterPro" id="IPR050640">
    <property type="entry name" value="Bact_2-comp_sensor_kinase"/>
</dbReference>
<name>A0ABW0LT95_9BACL</name>
<comment type="caution">
    <text evidence="11">The sequence shown here is derived from an EMBL/GenBank/DDBJ whole genome shotgun (WGS) entry which is preliminary data.</text>
</comment>